<accession>A0ABT9WPR6</accession>
<dbReference type="PANTHER" id="PTHR30258">
    <property type="entry name" value="TYPE II SECRETION SYSTEM PROTEIN GSPE-RELATED"/>
    <property type="match status" value="1"/>
</dbReference>
<evidence type="ECO:0000313" key="5">
    <source>
        <dbReference type="EMBL" id="MDQ0175171.1"/>
    </source>
</evidence>
<reference evidence="5 6" key="1">
    <citation type="submission" date="2023-07" db="EMBL/GenBank/DDBJ databases">
        <title>Genomic Encyclopedia of Type Strains, Phase IV (KMG-IV): sequencing the most valuable type-strain genomes for metagenomic binning, comparative biology and taxonomic classification.</title>
        <authorList>
            <person name="Goeker M."/>
        </authorList>
    </citation>
    <scope>NUCLEOTIDE SEQUENCE [LARGE SCALE GENOMIC DNA]</scope>
    <source>
        <strain evidence="5 6">DSM 23837</strain>
    </source>
</reference>
<dbReference type="InterPro" id="IPR027417">
    <property type="entry name" value="P-loop_NTPase"/>
</dbReference>
<sequence>MTIEKIADMLLTQAVKKQATDIHIIPRKDGCHLQFRLDGKLFPYRKIPLEAGERLISHFKFMASMDISEKRKPQSGSLPYQTADTIASLRVSTLPTARFQESLVIRILALDENLSIEKAALFPQNAKKLMALFMHAHGLILFTGPTGSGKSSTMYSLVENCSTSLHRNVITLEDPVEKQNDYFLQVQVNEKAGVTYSAGLKAILRHDPDIILVGEIRDAETAKIAIQASLTGHLVISTLHTRDAKGAIYRLMELGIKWHEIEQTLVAVTAQRLVSLLCPFCGEHCSPHCYCQLRHKRAAVYELLQGKALQQVLLEANGKHVTYCYQTLKDWLRKGLALGYISKTEYNRWIFEQEEKKADIEAARDIP</sequence>
<keyword evidence="6" id="KW-1185">Reference proteome</keyword>
<comment type="caution">
    <text evidence="5">The sequence shown here is derived from an EMBL/GenBank/DDBJ whole genome shotgun (WGS) entry which is preliminary data.</text>
</comment>
<dbReference type="CDD" id="cd01129">
    <property type="entry name" value="PulE-GspE-like"/>
    <property type="match status" value="1"/>
</dbReference>
<dbReference type="Gene3D" id="3.40.50.300">
    <property type="entry name" value="P-loop containing nucleotide triphosphate hydrolases"/>
    <property type="match status" value="1"/>
</dbReference>
<organism evidence="5 6">
    <name type="scientific">Bacillus chungangensis</name>
    <dbReference type="NCBI Taxonomy" id="587633"/>
    <lineage>
        <taxon>Bacteria</taxon>
        <taxon>Bacillati</taxon>
        <taxon>Bacillota</taxon>
        <taxon>Bacilli</taxon>
        <taxon>Bacillales</taxon>
        <taxon>Bacillaceae</taxon>
        <taxon>Bacillus</taxon>
    </lineage>
</organism>
<dbReference type="Pfam" id="PF00437">
    <property type="entry name" value="T2SSE"/>
    <property type="match status" value="1"/>
</dbReference>
<dbReference type="Proteomes" id="UP001223586">
    <property type="component" value="Unassembled WGS sequence"/>
</dbReference>
<name>A0ABT9WPR6_9BACI</name>
<dbReference type="PROSITE" id="PS00662">
    <property type="entry name" value="T2SP_E"/>
    <property type="match status" value="1"/>
</dbReference>
<dbReference type="PANTHER" id="PTHR30258:SF2">
    <property type="entry name" value="COMG OPERON PROTEIN 1"/>
    <property type="match status" value="1"/>
</dbReference>
<dbReference type="EMBL" id="JAUSTT010000004">
    <property type="protein sequence ID" value="MDQ0175171.1"/>
    <property type="molecule type" value="Genomic_DNA"/>
</dbReference>
<evidence type="ECO:0000256" key="2">
    <source>
        <dbReference type="ARBA" id="ARBA00022741"/>
    </source>
</evidence>
<evidence type="ECO:0000256" key="1">
    <source>
        <dbReference type="ARBA" id="ARBA00006611"/>
    </source>
</evidence>
<protein>
    <submittedName>
        <fullName evidence="5">Competence protein ComGA</fullName>
    </submittedName>
</protein>
<dbReference type="RefSeq" id="WP_307227238.1">
    <property type="nucleotide sequence ID" value="NZ_JAUSTT010000004.1"/>
</dbReference>
<dbReference type="SUPFAM" id="SSF52540">
    <property type="entry name" value="P-loop containing nucleoside triphosphate hydrolases"/>
    <property type="match status" value="1"/>
</dbReference>
<dbReference type="Gene3D" id="3.30.450.90">
    <property type="match status" value="1"/>
</dbReference>
<dbReference type="NCBIfam" id="NF041000">
    <property type="entry name" value="ATPase_ComGA"/>
    <property type="match status" value="1"/>
</dbReference>
<feature type="domain" description="Bacterial type II secretion system protein E" evidence="4">
    <location>
        <begin position="204"/>
        <end position="218"/>
    </location>
</feature>
<dbReference type="InterPro" id="IPR047667">
    <property type="entry name" value="ATPase_ComGA"/>
</dbReference>
<evidence type="ECO:0000313" key="6">
    <source>
        <dbReference type="Proteomes" id="UP001223586"/>
    </source>
</evidence>
<evidence type="ECO:0000259" key="4">
    <source>
        <dbReference type="PROSITE" id="PS00662"/>
    </source>
</evidence>
<dbReference type="InterPro" id="IPR001482">
    <property type="entry name" value="T2SS/T4SS_dom"/>
</dbReference>
<keyword evidence="3" id="KW-0067">ATP-binding</keyword>
<evidence type="ECO:0000256" key="3">
    <source>
        <dbReference type="ARBA" id="ARBA00022840"/>
    </source>
</evidence>
<keyword evidence="2" id="KW-0547">Nucleotide-binding</keyword>
<comment type="similarity">
    <text evidence="1">Belongs to the GSP E family.</text>
</comment>
<gene>
    <name evidence="5" type="ORF">J2S08_001005</name>
</gene>
<proteinExistence type="inferred from homology"/>